<feature type="transmembrane region" description="Helical" evidence="1">
    <location>
        <begin position="94"/>
        <end position="112"/>
    </location>
</feature>
<reference evidence="2" key="1">
    <citation type="submission" date="2020-05" db="EMBL/GenBank/DDBJ databases">
        <authorList>
            <person name="Chiriac C."/>
            <person name="Salcher M."/>
            <person name="Ghai R."/>
            <person name="Kavagutti S V."/>
        </authorList>
    </citation>
    <scope>NUCLEOTIDE SEQUENCE</scope>
</reference>
<feature type="transmembrane region" description="Helical" evidence="1">
    <location>
        <begin position="70"/>
        <end position="88"/>
    </location>
</feature>
<dbReference type="PANTHER" id="PTHR34821">
    <property type="entry name" value="INNER MEMBRANE PROTEIN YDCZ"/>
    <property type="match status" value="1"/>
</dbReference>
<proteinExistence type="predicted"/>
<evidence type="ECO:0000256" key="1">
    <source>
        <dbReference type="SAM" id="Phobius"/>
    </source>
</evidence>
<evidence type="ECO:0000313" key="2">
    <source>
        <dbReference type="EMBL" id="CAB4707502.1"/>
    </source>
</evidence>
<dbReference type="AlphaFoldDB" id="A0A6J6QAN5"/>
<feature type="transmembrane region" description="Helical" evidence="1">
    <location>
        <begin position="124"/>
        <end position="144"/>
    </location>
</feature>
<dbReference type="Pfam" id="PF04657">
    <property type="entry name" value="DMT_YdcZ"/>
    <property type="match status" value="1"/>
</dbReference>
<keyword evidence="1" id="KW-1133">Transmembrane helix</keyword>
<name>A0A6J6QAN5_9ZZZZ</name>
<dbReference type="PANTHER" id="PTHR34821:SF2">
    <property type="entry name" value="INNER MEMBRANE PROTEIN YDCZ"/>
    <property type="match status" value="1"/>
</dbReference>
<keyword evidence="1" id="KW-0472">Membrane</keyword>
<accession>A0A6J6QAN5</accession>
<dbReference type="InterPro" id="IPR006750">
    <property type="entry name" value="YdcZ"/>
</dbReference>
<organism evidence="2">
    <name type="scientific">freshwater metagenome</name>
    <dbReference type="NCBI Taxonomy" id="449393"/>
    <lineage>
        <taxon>unclassified sequences</taxon>
        <taxon>metagenomes</taxon>
        <taxon>ecological metagenomes</taxon>
    </lineage>
</organism>
<keyword evidence="1" id="KW-0812">Transmembrane</keyword>
<dbReference type="EMBL" id="CAEZXP010000007">
    <property type="protein sequence ID" value="CAB4707502.1"/>
    <property type="molecule type" value="Genomic_DNA"/>
</dbReference>
<protein>
    <submittedName>
        <fullName evidence="2">Unannotated protein</fullName>
    </submittedName>
</protein>
<sequence>MNALAALFAVLAGLAGGIQVAVMGRFGGRIGVVEALVVATSIQLVLGVCVLVAVRGGIGHLTSVTKTPPWMWIGGLMGLIVVLAITVAQPRIGAAATIGILIAGQLVMGAVIDRFGLFGVEQVAISWPRAAGMILLAAGAALSLSR</sequence>
<gene>
    <name evidence="2" type="ORF">UFOPK2399_01769</name>
</gene>
<feature type="transmembrane region" description="Helical" evidence="1">
    <location>
        <begin position="36"/>
        <end position="58"/>
    </location>
</feature>
<dbReference type="GO" id="GO:0005886">
    <property type="term" value="C:plasma membrane"/>
    <property type="evidence" value="ECO:0007669"/>
    <property type="project" value="TreeGrafter"/>
</dbReference>